<dbReference type="Proteomes" id="UP001604277">
    <property type="component" value="Unassembled WGS sequence"/>
</dbReference>
<keyword evidence="3" id="KW-1185">Reference proteome</keyword>
<name>A0ABD1XDI9_9LAMI</name>
<reference evidence="3" key="1">
    <citation type="submission" date="2024-07" db="EMBL/GenBank/DDBJ databases">
        <title>Two chromosome-level genome assemblies of Korean endemic species Abeliophyllum distichum and Forsythia ovata (Oleaceae).</title>
        <authorList>
            <person name="Jang H."/>
        </authorList>
    </citation>
    <scope>NUCLEOTIDE SEQUENCE [LARGE SCALE GENOMIC DNA]</scope>
</reference>
<dbReference type="EMBL" id="JBFOLJ010000001">
    <property type="protein sequence ID" value="KAL2558983.1"/>
    <property type="molecule type" value="Genomic_DNA"/>
</dbReference>
<feature type="compositionally biased region" description="Basic and acidic residues" evidence="1">
    <location>
        <begin position="16"/>
        <end position="28"/>
    </location>
</feature>
<organism evidence="2 3">
    <name type="scientific">Forsythia ovata</name>
    <dbReference type="NCBI Taxonomy" id="205694"/>
    <lineage>
        <taxon>Eukaryota</taxon>
        <taxon>Viridiplantae</taxon>
        <taxon>Streptophyta</taxon>
        <taxon>Embryophyta</taxon>
        <taxon>Tracheophyta</taxon>
        <taxon>Spermatophyta</taxon>
        <taxon>Magnoliopsida</taxon>
        <taxon>eudicotyledons</taxon>
        <taxon>Gunneridae</taxon>
        <taxon>Pentapetalae</taxon>
        <taxon>asterids</taxon>
        <taxon>lamiids</taxon>
        <taxon>Lamiales</taxon>
        <taxon>Oleaceae</taxon>
        <taxon>Forsythieae</taxon>
        <taxon>Forsythia</taxon>
    </lineage>
</organism>
<proteinExistence type="predicted"/>
<sequence length="110" mass="11767">MARPRTIGASSVGKAPSERTVVESESETHGVGLPPPIYAIVDQFETLQTQMTAMMAFLHNQIHMSADHVSSPPIVPTENTLVQLLQGGQCVVPSIPQPLAEDLVAPTVNR</sequence>
<evidence type="ECO:0000313" key="3">
    <source>
        <dbReference type="Proteomes" id="UP001604277"/>
    </source>
</evidence>
<evidence type="ECO:0000313" key="2">
    <source>
        <dbReference type="EMBL" id="KAL2558983.1"/>
    </source>
</evidence>
<dbReference type="AlphaFoldDB" id="A0ABD1XDI9"/>
<evidence type="ECO:0000256" key="1">
    <source>
        <dbReference type="SAM" id="MobiDB-lite"/>
    </source>
</evidence>
<gene>
    <name evidence="2" type="ORF">Fot_03722</name>
</gene>
<accession>A0ABD1XDI9</accession>
<protein>
    <submittedName>
        <fullName evidence="2">Uncharacterized protein</fullName>
    </submittedName>
</protein>
<comment type="caution">
    <text evidence="2">The sequence shown here is derived from an EMBL/GenBank/DDBJ whole genome shotgun (WGS) entry which is preliminary data.</text>
</comment>
<feature type="region of interest" description="Disordered" evidence="1">
    <location>
        <begin position="1"/>
        <end position="32"/>
    </location>
</feature>